<dbReference type="Gene3D" id="3.10.100.10">
    <property type="entry name" value="Mannose-Binding Protein A, subunit A"/>
    <property type="match status" value="1"/>
</dbReference>
<dbReference type="PANTHER" id="PTHR22803">
    <property type="entry name" value="MANNOSE, PHOSPHOLIPASE, LECTIN RECEPTOR RELATED"/>
    <property type="match status" value="1"/>
</dbReference>
<evidence type="ECO:0000313" key="4">
    <source>
        <dbReference type="Proteomes" id="UP001363151"/>
    </source>
</evidence>
<comment type="caution">
    <text evidence="3">The sequence shown here is derived from an EMBL/GenBank/DDBJ whole genome shotgun (WGS) entry which is preliminary data.</text>
</comment>
<dbReference type="EMBL" id="JBBJCI010000039">
    <property type="protein sequence ID" value="KAK7249838.1"/>
    <property type="molecule type" value="Genomic_DNA"/>
</dbReference>
<dbReference type="SUPFAM" id="SSF56436">
    <property type="entry name" value="C-type lectin-like"/>
    <property type="match status" value="1"/>
</dbReference>
<evidence type="ECO:0000256" key="1">
    <source>
        <dbReference type="SAM" id="Phobius"/>
    </source>
</evidence>
<reference evidence="3 4" key="1">
    <citation type="submission" date="2024-03" db="EMBL/GenBank/DDBJ databases">
        <title>Aureococcus anophagefferens CCMP1851 and Kratosvirus quantuckense: Draft genome of a second virus-susceptible host strain in the model system.</title>
        <authorList>
            <person name="Chase E."/>
            <person name="Truchon A.R."/>
            <person name="Schepens W."/>
            <person name="Wilhelm S.W."/>
        </authorList>
    </citation>
    <scope>NUCLEOTIDE SEQUENCE [LARGE SCALE GENOMIC DNA]</scope>
    <source>
        <strain evidence="3 4">CCMP1851</strain>
    </source>
</reference>
<dbReference type="SMART" id="SM00034">
    <property type="entry name" value="CLECT"/>
    <property type="match status" value="1"/>
</dbReference>
<dbReference type="InterPro" id="IPR001304">
    <property type="entry name" value="C-type_lectin-like"/>
</dbReference>
<protein>
    <recommendedName>
        <fullName evidence="2">C-type lectin domain-containing protein</fullName>
    </recommendedName>
</protein>
<organism evidence="3 4">
    <name type="scientific">Aureococcus anophagefferens</name>
    <name type="common">Harmful bloom alga</name>
    <dbReference type="NCBI Taxonomy" id="44056"/>
    <lineage>
        <taxon>Eukaryota</taxon>
        <taxon>Sar</taxon>
        <taxon>Stramenopiles</taxon>
        <taxon>Ochrophyta</taxon>
        <taxon>Pelagophyceae</taxon>
        <taxon>Pelagomonadales</taxon>
        <taxon>Pelagomonadaceae</taxon>
        <taxon>Aureococcus</taxon>
    </lineage>
</organism>
<name>A0ABR1GA00_AURAN</name>
<evidence type="ECO:0000313" key="3">
    <source>
        <dbReference type="EMBL" id="KAK7249838.1"/>
    </source>
</evidence>
<sequence>MEQVPPTYEDYTAAPSGSSLLEVEDGLTMNQRRGGTRFAASPLRCIAENLTHHMALLYALWFISFVIACVALGRANNALDHGGGGGGGRGRVSAPRGVVGRLSRRATLRFEDGRGVDGGAVNHWLSRCEYMEYARSHGDDVFEFDGHHYQVVGGNWVQETWRGAEQDAWGRCYGGAPGYLATIDSAEENDFLLRKMTTHHGYAHGNEAWIGATDMTNEGEFAWLDGYMGSTVFWQYGGPVKGLYSNFKDGEPDENGEEDCVCFDGNGGWNDNSCYKRLQYFFVEFDVGSRGFGFKVKSGGPAKCRAKKWAKCRVLGLRVAWVDLAVKNLGIYRISTTTLGLPVVVGADAMEPRSRRVAAAALLVVAWFGVLAPLHKAQSPAALDAVGAKPNNAAPPGEDAGGDADALATATATIPDADALMPLYATVAVKFGSDFVGSTLSVSVEYKPRKGSSLPSLWTAPETFLVDGMSATYSVDLFRLRAAQDYVYRVFAAAEGAAAVEVAGGYFTAQSTGWHRFDSGAYAAVSGDAPSFEVGAFAVYPSYTAHEQAKQWFQGLVAVDAEGWVVWMYSLCMLEAWDFLPDHTIALIARSDGSCSELTDHGKGTSAKSFKGEDGSLYEANSQLQKILPDGTLVTQFIESCGDGPLNFNKLSHECRVDKNSKDLQVLTTQYKAMVVPNVSVPLKMGPTQTLVEHVDTFATTEVVAWDHEANAVSTLYDLNDVFSPTSAGAFFETTAWNSVHMTCAGASARNAIEFHHVSSISVGRDDNILVSSRNLDTIWSLKRDGSGLQWTLSSHDEVGSDFTFERDLDKFYQPHAVIQLDNGNIVMMDDGTDRPGCTIMRTGQCFSRAIMYRLDREAMVARVVWQFEAPDDVTGLYRSPEDMQTFAQRSTWNEVGGSVYRLANGHYLVAFSSVESDDENPKGAASIFELDAGQQKGDSTSLQHELDVDGNRTLATKLDIPTPLSNVGMQNGYRFTPWSSIGGEAAGDPFNATAAR</sequence>
<dbReference type="InterPro" id="IPR016187">
    <property type="entry name" value="CTDL_fold"/>
</dbReference>
<dbReference type="Pfam" id="PF00059">
    <property type="entry name" value="Lectin_C"/>
    <property type="match status" value="1"/>
</dbReference>
<dbReference type="Pfam" id="PF05935">
    <property type="entry name" value="Arylsulfotrans"/>
    <property type="match status" value="1"/>
</dbReference>
<gene>
    <name evidence="3" type="ORF">SO694_00005167</name>
</gene>
<keyword evidence="4" id="KW-1185">Reference proteome</keyword>
<dbReference type="InterPro" id="IPR010262">
    <property type="entry name" value="Arylsulfotransferase_bact"/>
</dbReference>
<dbReference type="Proteomes" id="UP001363151">
    <property type="component" value="Unassembled WGS sequence"/>
</dbReference>
<dbReference type="PROSITE" id="PS50041">
    <property type="entry name" value="C_TYPE_LECTIN_2"/>
    <property type="match status" value="1"/>
</dbReference>
<dbReference type="SUPFAM" id="SSF101898">
    <property type="entry name" value="NHL repeat"/>
    <property type="match status" value="1"/>
</dbReference>
<keyword evidence="1" id="KW-0472">Membrane</keyword>
<proteinExistence type="predicted"/>
<accession>A0ABR1GA00</accession>
<dbReference type="CDD" id="cd00037">
    <property type="entry name" value="CLECT"/>
    <property type="match status" value="1"/>
</dbReference>
<keyword evidence="1" id="KW-0812">Transmembrane</keyword>
<dbReference type="InterPro" id="IPR050111">
    <property type="entry name" value="C-type_lectin/snaclec_domain"/>
</dbReference>
<keyword evidence="1" id="KW-1133">Transmembrane helix</keyword>
<evidence type="ECO:0000259" key="2">
    <source>
        <dbReference type="PROSITE" id="PS50041"/>
    </source>
</evidence>
<feature type="transmembrane region" description="Helical" evidence="1">
    <location>
        <begin position="55"/>
        <end position="73"/>
    </location>
</feature>
<feature type="domain" description="C-type lectin" evidence="2">
    <location>
        <begin position="144"/>
        <end position="280"/>
    </location>
</feature>
<dbReference type="InterPro" id="IPR016186">
    <property type="entry name" value="C-type_lectin-like/link_sf"/>
</dbReference>